<dbReference type="Proteomes" id="UP000295258">
    <property type="component" value="Unassembled WGS sequence"/>
</dbReference>
<dbReference type="AlphaFoldDB" id="A0A4R4V9F8"/>
<organism evidence="1 2">
    <name type="scientific">Nonomuraea deserti</name>
    <dbReference type="NCBI Taxonomy" id="1848322"/>
    <lineage>
        <taxon>Bacteria</taxon>
        <taxon>Bacillati</taxon>
        <taxon>Actinomycetota</taxon>
        <taxon>Actinomycetes</taxon>
        <taxon>Streptosporangiales</taxon>
        <taxon>Streptosporangiaceae</taxon>
        <taxon>Nonomuraea</taxon>
    </lineage>
</organism>
<comment type="caution">
    <text evidence="1">The sequence shown here is derived from an EMBL/GenBank/DDBJ whole genome shotgun (WGS) entry which is preliminary data.</text>
</comment>
<evidence type="ECO:0000313" key="1">
    <source>
        <dbReference type="EMBL" id="TDC98494.1"/>
    </source>
</evidence>
<evidence type="ECO:0000313" key="2">
    <source>
        <dbReference type="Proteomes" id="UP000295258"/>
    </source>
</evidence>
<keyword evidence="2" id="KW-1185">Reference proteome</keyword>
<sequence>MNGLTVAVPVETMQAITDALGTILNATSELGVSVDDILRAATGRPEQANATHVSDLAPVVSLADYRRKAHGGAA</sequence>
<reference evidence="1 2" key="1">
    <citation type="submission" date="2019-03" db="EMBL/GenBank/DDBJ databases">
        <title>Draft genome sequences of novel Actinobacteria.</title>
        <authorList>
            <person name="Sahin N."/>
            <person name="Ay H."/>
            <person name="Saygin H."/>
        </authorList>
    </citation>
    <scope>NUCLEOTIDE SEQUENCE [LARGE SCALE GENOMIC DNA]</scope>
    <source>
        <strain evidence="1 2">KC310</strain>
    </source>
</reference>
<proteinExistence type="predicted"/>
<protein>
    <submittedName>
        <fullName evidence="1">Uncharacterized protein</fullName>
    </submittedName>
</protein>
<dbReference type="RefSeq" id="WP_132601398.1">
    <property type="nucleotide sequence ID" value="NZ_SMKO01000138.1"/>
</dbReference>
<name>A0A4R4V9F8_9ACTN</name>
<gene>
    <name evidence="1" type="ORF">E1292_35230</name>
</gene>
<dbReference type="EMBL" id="SMKO01000138">
    <property type="protein sequence ID" value="TDC98494.1"/>
    <property type="molecule type" value="Genomic_DNA"/>
</dbReference>
<accession>A0A4R4V9F8</accession>